<accession>T1CTV8</accession>
<dbReference type="EMBL" id="AUZX01003765">
    <property type="protein sequence ID" value="EQD73005.1"/>
    <property type="molecule type" value="Genomic_DNA"/>
</dbReference>
<dbReference type="AlphaFoldDB" id="T1CTV8"/>
<gene>
    <name evidence="1" type="ORF">B1A_05169</name>
</gene>
<protein>
    <submittedName>
        <fullName evidence="1">Uncharacterized protein</fullName>
    </submittedName>
</protein>
<reference evidence="1" key="2">
    <citation type="journal article" date="2014" name="ISME J.">
        <title>Microbial stratification in low pH oxic and suboxic macroscopic growths along an acid mine drainage.</title>
        <authorList>
            <person name="Mendez-Garcia C."/>
            <person name="Mesa V."/>
            <person name="Sprenger R.R."/>
            <person name="Richter M."/>
            <person name="Diez M.S."/>
            <person name="Solano J."/>
            <person name="Bargiela R."/>
            <person name="Golyshina O.V."/>
            <person name="Manteca A."/>
            <person name="Ramos J.L."/>
            <person name="Gallego J.R."/>
            <person name="Llorente I."/>
            <person name="Martins Dos Santos V.A."/>
            <person name="Jensen O.N."/>
            <person name="Pelaez A.I."/>
            <person name="Sanchez J."/>
            <person name="Ferrer M."/>
        </authorList>
    </citation>
    <scope>NUCLEOTIDE SEQUENCE</scope>
</reference>
<name>T1CTV8_9ZZZZ</name>
<reference evidence="1" key="1">
    <citation type="submission" date="2013-08" db="EMBL/GenBank/DDBJ databases">
        <authorList>
            <person name="Mendez C."/>
            <person name="Richter M."/>
            <person name="Ferrer M."/>
            <person name="Sanchez J."/>
        </authorList>
    </citation>
    <scope>NUCLEOTIDE SEQUENCE</scope>
</reference>
<feature type="non-terminal residue" evidence="1">
    <location>
        <position position="133"/>
    </location>
</feature>
<organism evidence="1">
    <name type="scientific">mine drainage metagenome</name>
    <dbReference type="NCBI Taxonomy" id="410659"/>
    <lineage>
        <taxon>unclassified sequences</taxon>
        <taxon>metagenomes</taxon>
        <taxon>ecological metagenomes</taxon>
    </lineage>
</organism>
<proteinExistence type="predicted"/>
<comment type="caution">
    <text evidence="1">The sequence shown here is derived from an EMBL/GenBank/DDBJ whole genome shotgun (WGS) entry which is preliminary data.</text>
</comment>
<evidence type="ECO:0000313" key="1">
    <source>
        <dbReference type="EMBL" id="EQD73005.1"/>
    </source>
</evidence>
<sequence length="133" mass="14192">MLMKFSKYLVVMSVFTTGLVLAPASGAWPSLSGLMGHKSSSNADLGASQQALITDFVGSQREVLQAQALLERAYGFKDKAELLQAQQKALSNGPVDENSLKKTVELSRSANKQIAAEQAKQGALTSQEKAAYT</sequence>